<proteinExistence type="predicted"/>
<comment type="cofactor">
    <cofactor evidence="1">
        <name>Mo-molybdopterin</name>
        <dbReference type="ChEBI" id="CHEBI:71302"/>
    </cofactor>
</comment>
<dbReference type="RefSeq" id="WP_198917717.1">
    <property type="nucleotide sequence ID" value="NZ_JAEKPD010000029.1"/>
</dbReference>
<dbReference type="SUPFAM" id="SSF81296">
    <property type="entry name" value="E set domains"/>
    <property type="match status" value="1"/>
</dbReference>
<keyword evidence="3" id="KW-0479">Metal-binding</keyword>
<comment type="caution">
    <text evidence="7">The sequence shown here is derived from an EMBL/GenBank/DDBJ whole genome shotgun (WGS) entry which is preliminary data.</text>
</comment>
<evidence type="ECO:0000256" key="1">
    <source>
        <dbReference type="ARBA" id="ARBA00001924"/>
    </source>
</evidence>
<dbReference type="GO" id="GO:0020037">
    <property type="term" value="F:heme binding"/>
    <property type="evidence" value="ECO:0007669"/>
    <property type="project" value="TreeGrafter"/>
</dbReference>
<dbReference type="GO" id="GO:0043546">
    <property type="term" value="F:molybdopterin cofactor binding"/>
    <property type="evidence" value="ECO:0007669"/>
    <property type="project" value="TreeGrafter"/>
</dbReference>
<dbReference type="InterPro" id="IPR005066">
    <property type="entry name" value="MoCF_OxRdtse_dimer"/>
</dbReference>
<gene>
    <name evidence="7" type="ORF">ILP92_17560</name>
</gene>
<dbReference type="InterPro" id="IPR008335">
    <property type="entry name" value="Mopterin_OxRdtase_euk"/>
</dbReference>
<protein>
    <submittedName>
        <fullName evidence="7">Molybdopterin-dependent oxidoreductase</fullName>
    </submittedName>
</protein>
<dbReference type="AlphaFoldDB" id="A0A934IJP1"/>
<evidence type="ECO:0000256" key="3">
    <source>
        <dbReference type="ARBA" id="ARBA00022723"/>
    </source>
</evidence>
<dbReference type="GO" id="GO:0006790">
    <property type="term" value="P:sulfur compound metabolic process"/>
    <property type="evidence" value="ECO:0007669"/>
    <property type="project" value="TreeGrafter"/>
</dbReference>
<sequence length="394" mass="41526">MDKMTIPRRHFLVGAAGTVCTGAVVGSGAGSALAQDTALPDYVAWKEPGAFIQHSENTLETLRGEIGSVVTPNDLLFVRNNLPSLTEDDVGDPEAWTVSVEGVSDPREITLAELKGLDVAQVASVLQCSGNGRGFFEHETSGSQWLTGAAGNVIWTGVPVASLVEALGGVADGVQWMTGTGGESIPDGIDPLSVMVERSVPIAAHEQALLAWNLNGEPLPLAHGGPLRLVVPGYYGVNNVKHVKRLAFTEAETQAKIQQSGYRIRDVGVEGAPDQPSMFEMNVKSWVTQPLMDASSGRVLVMGVALGGTEELATVEVSTDSGATWSEARFTGPDLGPYAWRSFVIATDLEPGTYRIASRATTVGGASQPEDFPPNHRGYGHNGWSAHAVDVTVS</sequence>
<dbReference type="CDD" id="cd02110">
    <property type="entry name" value="SO_family_Moco_dimer"/>
    <property type="match status" value="1"/>
</dbReference>
<dbReference type="InterPro" id="IPR006311">
    <property type="entry name" value="TAT_signal"/>
</dbReference>
<feature type="domain" description="Moybdenum cofactor oxidoreductase dimerisation" evidence="6">
    <location>
        <begin position="278"/>
        <end position="388"/>
    </location>
</feature>
<organism evidence="7 8">
    <name type="scientific">Palleronia pontilimi</name>
    <dbReference type="NCBI Taxonomy" id="1964209"/>
    <lineage>
        <taxon>Bacteria</taxon>
        <taxon>Pseudomonadati</taxon>
        <taxon>Pseudomonadota</taxon>
        <taxon>Alphaproteobacteria</taxon>
        <taxon>Rhodobacterales</taxon>
        <taxon>Roseobacteraceae</taxon>
        <taxon>Palleronia</taxon>
    </lineage>
</organism>
<evidence type="ECO:0000259" key="5">
    <source>
        <dbReference type="Pfam" id="PF00174"/>
    </source>
</evidence>
<dbReference type="SUPFAM" id="SSF56524">
    <property type="entry name" value="Oxidoreductase molybdopterin-binding domain"/>
    <property type="match status" value="1"/>
</dbReference>
<evidence type="ECO:0000256" key="2">
    <source>
        <dbReference type="ARBA" id="ARBA00022505"/>
    </source>
</evidence>
<dbReference type="Gene3D" id="2.60.40.650">
    <property type="match status" value="1"/>
</dbReference>
<accession>A0A934IJP1</accession>
<dbReference type="InterPro" id="IPR000572">
    <property type="entry name" value="OxRdtase_Mopterin-bd_dom"/>
</dbReference>
<dbReference type="PRINTS" id="PR00407">
    <property type="entry name" value="EUMOPTERIN"/>
</dbReference>
<dbReference type="Pfam" id="PF00174">
    <property type="entry name" value="Oxidored_molyb"/>
    <property type="match status" value="1"/>
</dbReference>
<keyword evidence="8" id="KW-1185">Reference proteome</keyword>
<feature type="domain" description="Oxidoreductase molybdopterin-binding" evidence="5">
    <location>
        <begin position="92"/>
        <end position="255"/>
    </location>
</feature>
<dbReference type="GO" id="GO:0030151">
    <property type="term" value="F:molybdenum ion binding"/>
    <property type="evidence" value="ECO:0007669"/>
    <property type="project" value="InterPro"/>
</dbReference>
<dbReference type="EMBL" id="JAEKPD010000029">
    <property type="protein sequence ID" value="MBJ3764545.1"/>
    <property type="molecule type" value="Genomic_DNA"/>
</dbReference>
<dbReference type="InterPro" id="IPR036374">
    <property type="entry name" value="OxRdtase_Mopterin-bd_sf"/>
</dbReference>
<dbReference type="PANTHER" id="PTHR19372">
    <property type="entry name" value="SULFITE REDUCTASE"/>
    <property type="match status" value="1"/>
</dbReference>
<dbReference type="GO" id="GO:0008482">
    <property type="term" value="F:sulfite oxidase activity"/>
    <property type="evidence" value="ECO:0007669"/>
    <property type="project" value="TreeGrafter"/>
</dbReference>
<dbReference type="InterPro" id="IPR014756">
    <property type="entry name" value="Ig_E-set"/>
</dbReference>
<evidence type="ECO:0000313" key="8">
    <source>
        <dbReference type="Proteomes" id="UP000642488"/>
    </source>
</evidence>
<keyword evidence="2" id="KW-0500">Molybdenum</keyword>
<name>A0A934IJP1_9RHOB</name>
<keyword evidence="4" id="KW-0560">Oxidoreductase</keyword>
<dbReference type="PANTHER" id="PTHR19372:SF7">
    <property type="entry name" value="SULFITE OXIDASE, MITOCHONDRIAL"/>
    <property type="match status" value="1"/>
</dbReference>
<dbReference type="Proteomes" id="UP000642488">
    <property type="component" value="Unassembled WGS sequence"/>
</dbReference>
<reference evidence="7" key="1">
    <citation type="submission" date="2020-12" db="EMBL/GenBank/DDBJ databases">
        <title>Bacterial taxonomy.</title>
        <authorList>
            <person name="Pan X."/>
        </authorList>
    </citation>
    <scope>NUCLEOTIDE SEQUENCE</scope>
    <source>
        <strain evidence="7">KCTC 52957</strain>
    </source>
</reference>
<evidence type="ECO:0000313" key="7">
    <source>
        <dbReference type="EMBL" id="MBJ3764545.1"/>
    </source>
</evidence>
<dbReference type="PROSITE" id="PS51318">
    <property type="entry name" value="TAT"/>
    <property type="match status" value="1"/>
</dbReference>
<dbReference type="Pfam" id="PF03404">
    <property type="entry name" value="Mo-co_dimer"/>
    <property type="match status" value="1"/>
</dbReference>
<evidence type="ECO:0000259" key="6">
    <source>
        <dbReference type="Pfam" id="PF03404"/>
    </source>
</evidence>
<dbReference type="Gene3D" id="3.90.420.10">
    <property type="entry name" value="Oxidoreductase, molybdopterin-binding domain"/>
    <property type="match status" value="1"/>
</dbReference>
<evidence type="ECO:0000256" key="4">
    <source>
        <dbReference type="ARBA" id="ARBA00023002"/>
    </source>
</evidence>